<evidence type="ECO:0000313" key="1">
    <source>
        <dbReference type="EMBL" id="KAG2458367.1"/>
    </source>
</evidence>
<keyword evidence="2" id="KW-1185">Reference proteome</keyword>
<name>A0A8X8BL61_POLSE</name>
<dbReference type="EMBL" id="JAATIS010007298">
    <property type="protein sequence ID" value="KAG2458367.1"/>
    <property type="molecule type" value="Genomic_DNA"/>
</dbReference>
<feature type="non-terminal residue" evidence="1">
    <location>
        <position position="64"/>
    </location>
</feature>
<dbReference type="Proteomes" id="UP000886611">
    <property type="component" value="Unassembled WGS sequence"/>
</dbReference>
<proteinExistence type="predicted"/>
<organism evidence="1 2">
    <name type="scientific">Polypterus senegalus</name>
    <name type="common">Senegal bichir</name>
    <dbReference type="NCBI Taxonomy" id="55291"/>
    <lineage>
        <taxon>Eukaryota</taxon>
        <taxon>Metazoa</taxon>
        <taxon>Chordata</taxon>
        <taxon>Craniata</taxon>
        <taxon>Vertebrata</taxon>
        <taxon>Euteleostomi</taxon>
        <taxon>Actinopterygii</taxon>
        <taxon>Polypteriformes</taxon>
        <taxon>Polypteridae</taxon>
        <taxon>Polypterus</taxon>
    </lineage>
</organism>
<reference evidence="1 2" key="1">
    <citation type="journal article" date="2021" name="Cell">
        <title>Tracing the genetic footprints of vertebrate landing in non-teleost ray-finned fishes.</title>
        <authorList>
            <person name="Bi X."/>
            <person name="Wang K."/>
            <person name="Yang L."/>
            <person name="Pan H."/>
            <person name="Jiang H."/>
            <person name="Wei Q."/>
            <person name="Fang M."/>
            <person name="Yu H."/>
            <person name="Zhu C."/>
            <person name="Cai Y."/>
            <person name="He Y."/>
            <person name="Gan X."/>
            <person name="Zeng H."/>
            <person name="Yu D."/>
            <person name="Zhu Y."/>
            <person name="Jiang H."/>
            <person name="Qiu Q."/>
            <person name="Yang H."/>
            <person name="Zhang Y.E."/>
            <person name="Wang W."/>
            <person name="Zhu M."/>
            <person name="He S."/>
            <person name="Zhang G."/>
        </authorList>
    </citation>
    <scope>NUCLEOTIDE SEQUENCE [LARGE SCALE GENOMIC DNA]</scope>
    <source>
        <strain evidence="1">Bchr_013</strain>
    </source>
</reference>
<gene>
    <name evidence="1" type="primary">Pitrm1_0</name>
    <name evidence="1" type="ORF">GTO96_0018260</name>
</gene>
<comment type="caution">
    <text evidence="1">The sequence shown here is derived from an EMBL/GenBank/DDBJ whole genome shotgun (WGS) entry which is preliminary data.</text>
</comment>
<dbReference type="SUPFAM" id="SSF63411">
    <property type="entry name" value="LuxS/MPP-like metallohydrolase"/>
    <property type="match status" value="1"/>
</dbReference>
<dbReference type="AlphaFoldDB" id="A0A8X8BL61"/>
<evidence type="ECO:0000313" key="2">
    <source>
        <dbReference type="Proteomes" id="UP000886611"/>
    </source>
</evidence>
<accession>A0A8X8BL61</accession>
<protein>
    <submittedName>
        <fullName evidence="1">PREP protein</fullName>
    </submittedName>
</protein>
<dbReference type="Gene3D" id="3.30.830.10">
    <property type="entry name" value="Metalloenzyme, LuxS/M16 peptidase-like"/>
    <property type="match status" value="1"/>
</dbReference>
<sequence length="64" mass="7090">MNLFMCGISDELKQQFREQLFAVDKSSIVDVANKYLGFGQRTAAVAILGPANDKVNSDPSWVVR</sequence>
<dbReference type="GO" id="GO:0046872">
    <property type="term" value="F:metal ion binding"/>
    <property type="evidence" value="ECO:0007669"/>
    <property type="project" value="InterPro"/>
</dbReference>
<feature type="non-terminal residue" evidence="1">
    <location>
        <position position="1"/>
    </location>
</feature>
<dbReference type="InterPro" id="IPR011249">
    <property type="entry name" value="Metalloenz_LuxS/M16"/>
</dbReference>